<dbReference type="SUPFAM" id="SSF54277">
    <property type="entry name" value="CAD &amp; PB1 domains"/>
    <property type="match status" value="1"/>
</dbReference>
<dbReference type="SMART" id="SM00666">
    <property type="entry name" value="PB1"/>
    <property type="match status" value="1"/>
</dbReference>
<evidence type="ECO:0000313" key="4">
    <source>
        <dbReference type="Proteomes" id="UP000481153"/>
    </source>
</evidence>
<organism evidence="3 4">
    <name type="scientific">Aphanomyces euteiches</name>
    <dbReference type="NCBI Taxonomy" id="100861"/>
    <lineage>
        <taxon>Eukaryota</taxon>
        <taxon>Sar</taxon>
        <taxon>Stramenopiles</taxon>
        <taxon>Oomycota</taxon>
        <taxon>Saprolegniomycetes</taxon>
        <taxon>Saprolegniales</taxon>
        <taxon>Verrucalvaceae</taxon>
        <taxon>Aphanomyces</taxon>
    </lineage>
</organism>
<dbReference type="Gene3D" id="3.10.20.90">
    <property type="entry name" value="Phosphatidylinositol 3-kinase Catalytic Subunit, Chain A, domain 1"/>
    <property type="match status" value="1"/>
</dbReference>
<sequence>MATEQRSTYMQMTLAASGRQEWLVLPEMASFMELRIRTASMFGLGPRNPWSLLYRDAEGDVVHVTNDSELHEALTHMAQMDTIAFLVQTPTTSVLDQWASQLQTFLPQLGQSIQTSALAALNMQGATRDEIQPEEEPPQQPRRPRLDSETESESDDDEYEHNA</sequence>
<gene>
    <name evidence="3" type="ORF">Ae201684_001410</name>
</gene>
<feature type="region of interest" description="Disordered" evidence="1">
    <location>
        <begin position="124"/>
        <end position="163"/>
    </location>
</feature>
<keyword evidence="4" id="KW-1185">Reference proteome</keyword>
<accession>A0A6G0XTI9</accession>
<name>A0A6G0XTI9_9STRA</name>
<comment type="caution">
    <text evidence="3">The sequence shown here is derived from an EMBL/GenBank/DDBJ whole genome shotgun (WGS) entry which is preliminary data.</text>
</comment>
<protein>
    <recommendedName>
        <fullName evidence="2">PB1 domain-containing protein</fullName>
    </recommendedName>
</protein>
<proteinExistence type="predicted"/>
<dbReference type="Proteomes" id="UP000481153">
    <property type="component" value="Unassembled WGS sequence"/>
</dbReference>
<dbReference type="VEuPathDB" id="FungiDB:AeMF1_013066"/>
<dbReference type="Pfam" id="PF00564">
    <property type="entry name" value="PB1"/>
    <property type="match status" value="1"/>
</dbReference>
<feature type="compositionally biased region" description="Acidic residues" evidence="1">
    <location>
        <begin position="149"/>
        <end position="163"/>
    </location>
</feature>
<evidence type="ECO:0000256" key="1">
    <source>
        <dbReference type="SAM" id="MobiDB-lite"/>
    </source>
</evidence>
<reference evidence="3 4" key="1">
    <citation type="submission" date="2019-07" db="EMBL/GenBank/DDBJ databases">
        <title>Genomics analysis of Aphanomyces spp. identifies a new class of oomycete effector associated with host adaptation.</title>
        <authorList>
            <person name="Gaulin E."/>
        </authorList>
    </citation>
    <scope>NUCLEOTIDE SEQUENCE [LARGE SCALE GENOMIC DNA]</scope>
    <source>
        <strain evidence="3 4">ATCC 201684</strain>
    </source>
</reference>
<evidence type="ECO:0000313" key="3">
    <source>
        <dbReference type="EMBL" id="KAF0743756.1"/>
    </source>
</evidence>
<feature type="domain" description="PB1" evidence="2">
    <location>
        <begin position="2"/>
        <end position="90"/>
    </location>
</feature>
<evidence type="ECO:0000259" key="2">
    <source>
        <dbReference type="SMART" id="SM00666"/>
    </source>
</evidence>
<dbReference type="InterPro" id="IPR000270">
    <property type="entry name" value="PB1_dom"/>
</dbReference>
<dbReference type="EMBL" id="VJMJ01000012">
    <property type="protein sequence ID" value="KAF0743756.1"/>
    <property type="molecule type" value="Genomic_DNA"/>
</dbReference>
<dbReference type="AlphaFoldDB" id="A0A6G0XTI9"/>